<dbReference type="SUPFAM" id="SSF53474">
    <property type="entry name" value="alpha/beta-Hydrolases"/>
    <property type="match status" value="1"/>
</dbReference>
<comment type="catalytic activity">
    <reaction evidence="2">
        <text>a monoacylglycerol + H2O = glycerol + a fatty acid + H(+)</text>
        <dbReference type="Rhea" id="RHEA:15245"/>
        <dbReference type="ChEBI" id="CHEBI:15377"/>
        <dbReference type="ChEBI" id="CHEBI:15378"/>
        <dbReference type="ChEBI" id="CHEBI:17408"/>
        <dbReference type="ChEBI" id="CHEBI:17754"/>
        <dbReference type="ChEBI" id="CHEBI:28868"/>
    </reaction>
</comment>
<gene>
    <name evidence="3" type="ORF">MCAP1_001241</name>
</gene>
<dbReference type="PANTHER" id="PTHR47381">
    <property type="entry name" value="ALPHA/BETA-HYDROLASES SUPERFAMILY PROTEIN"/>
    <property type="match status" value="1"/>
</dbReference>
<dbReference type="AlphaFoldDB" id="A0AAF0IUU5"/>
<dbReference type="InterPro" id="IPR029058">
    <property type="entry name" value="AB_hydrolase_fold"/>
</dbReference>
<name>A0AAF0IUU5_9BASI</name>
<organism evidence="3 4">
    <name type="scientific">Malassezia caprae</name>
    <dbReference type="NCBI Taxonomy" id="1381934"/>
    <lineage>
        <taxon>Eukaryota</taxon>
        <taxon>Fungi</taxon>
        <taxon>Dikarya</taxon>
        <taxon>Basidiomycota</taxon>
        <taxon>Ustilaginomycotina</taxon>
        <taxon>Malasseziomycetes</taxon>
        <taxon>Malasseziales</taxon>
        <taxon>Malasseziaceae</taxon>
        <taxon>Malassezia</taxon>
    </lineage>
</organism>
<dbReference type="EMBL" id="CP119909">
    <property type="protein sequence ID" value="WFD19026.1"/>
    <property type="molecule type" value="Genomic_DNA"/>
</dbReference>
<keyword evidence="4" id="KW-1185">Reference proteome</keyword>
<evidence type="ECO:0000313" key="4">
    <source>
        <dbReference type="Proteomes" id="UP001220961"/>
    </source>
</evidence>
<sequence>MAGFVVNVYGLKQLHHKHGKKPEIAVVIYMHGRYEDALAEDRIVRDLYSHIRDLKESENEKERNLLIVSFDAQDHGTRLTDQKQRHDLDVNPKFLYDQYAILFNNKDYASYIIDFLPIFLFPRGERNVTRWIAAGRSMGAHSTWHVLSAEPRVKTGFVFIGMPDYNALMKQRLGLMNLTVGPPYVPDTLAALVNRTDPAKTPYTSSSSTLNPFWGKHIFQANGGADPLVPFNLSEHFLKHVVLGPNNKLTKESLEIFVEPHIPHQVTRRMIHLAAMWIYRWEIAPSPNVTLPHIKLNAPTMARPHGAISPAPTSSHD</sequence>
<comment type="catalytic activity">
    <reaction evidence="1">
        <text>a diacylglycerol + H2O = a monoacylglycerol + a fatty acid + H(+)</text>
        <dbReference type="Rhea" id="RHEA:32731"/>
        <dbReference type="ChEBI" id="CHEBI:15377"/>
        <dbReference type="ChEBI" id="CHEBI:15378"/>
        <dbReference type="ChEBI" id="CHEBI:17408"/>
        <dbReference type="ChEBI" id="CHEBI:18035"/>
        <dbReference type="ChEBI" id="CHEBI:28868"/>
    </reaction>
</comment>
<evidence type="ECO:0000313" key="3">
    <source>
        <dbReference type="EMBL" id="WFD19026.1"/>
    </source>
</evidence>
<evidence type="ECO:0000256" key="2">
    <source>
        <dbReference type="ARBA" id="ARBA00048461"/>
    </source>
</evidence>
<proteinExistence type="predicted"/>
<evidence type="ECO:0000256" key="1">
    <source>
        <dbReference type="ARBA" id="ARBA00047591"/>
    </source>
</evidence>
<reference evidence="3" key="1">
    <citation type="submission" date="2023-03" db="EMBL/GenBank/DDBJ databases">
        <title>Mating type loci evolution in Malassezia.</title>
        <authorList>
            <person name="Coelho M.A."/>
        </authorList>
    </citation>
    <scope>NUCLEOTIDE SEQUENCE</scope>
    <source>
        <strain evidence="3">CBS 10434</strain>
    </source>
</reference>
<dbReference type="Gene3D" id="3.40.50.1820">
    <property type="entry name" value="alpha/beta hydrolase"/>
    <property type="match status" value="1"/>
</dbReference>
<dbReference type="PANTHER" id="PTHR47381:SF3">
    <property type="entry name" value="ALPHA_BETA-HYDROLASES SUPERFAMILY PROTEIN"/>
    <property type="match status" value="1"/>
</dbReference>
<dbReference type="Proteomes" id="UP001220961">
    <property type="component" value="Chromosome 2"/>
</dbReference>
<accession>A0AAF0IUU5</accession>
<protein>
    <submittedName>
        <fullName evidence="3">Uncharacterized protein</fullName>
    </submittedName>
</protein>